<feature type="compositionally biased region" description="Basic residues" evidence="1">
    <location>
        <begin position="136"/>
        <end position="158"/>
    </location>
</feature>
<name>A0ABY3RPB1_9MICO</name>
<feature type="compositionally biased region" description="Basic residues" evidence="1">
    <location>
        <begin position="252"/>
        <end position="282"/>
    </location>
</feature>
<evidence type="ECO:0008006" key="4">
    <source>
        <dbReference type="Google" id="ProtNLM"/>
    </source>
</evidence>
<reference evidence="2 3" key="1">
    <citation type="submission" date="2023-01" db="EMBL/GenBank/DDBJ databases">
        <title>Characterization of estradiol degrading bacteria Microbacterium sp. MZT7 and reveal degrading genes through genome analysis.</title>
        <authorList>
            <person name="Hao P."/>
            <person name="Gao Y."/>
        </authorList>
    </citation>
    <scope>NUCLEOTIDE SEQUENCE [LARGE SCALE GENOMIC DNA]</scope>
    <source>
        <strain evidence="2 3">MZT7</strain>
    </source>
</reference>
<evidence type="ECO:0000313" key="2">
    <source>
        <dbReference type="EMBL" id="UGS25863.1"/>
    </source>
</evidence>
<proteinExistence type="predicted"/>
<feature type="compositionally biased region" description="Basic and acidic residues" evidence="1">
    <location>
        <begin position="186"/>
        <end position="202"/>
    </location>
</feature>
<feature type="compositionally biased region" description="Basic and acidic residues" evidence="1">
    <location>
        <begin position="159"/>
        <end position="171"/>
    </location>
</feature>
<feature type="region of interest" description="Disordered" evidence="1">
    <location>
        <begin position="186"/>
        <end position="282"/>
    </location>
</feature>
<dbReference type="InterPro" id="IPR036390">
    <property type="entry name" value="WH_DNA-bd_sf"/>
</dbReference>
<dbReference type="RefSeq" id="WP_231819622.1">
    <property type="nucleotide sequence ID" value="NZ_CP082781.1"/>
</dbReference>
<organism evidence="2 3">
    <name type="scientific">Microbacterium resistens</name>
    <dbReference type="NCBI Taxonomy" id="156977"/>
    <lineage>
        <taxon>Bacteria</taxon>
        <taxon>Bacillati</taxon>
        <taxon>Actinomycetota</taxon>
        <taxon>Actinomycetes</taxon>
        <taxon>Micrococcales</taxon>
        <taxon>Microbacteriaceae</taxon>
        <taxon>Microbacterium</taxon>
    </lineage>
</organism>
<dbReference type="Proteomes" id="UP001199642">
    <property type="component" value="Chromosome"/>
</dbReference>
<protein>
    <recommendedName>
        <fullName evidence="4">DNA-binding transcriptional regulator, MarR family</fullName>
    </recommendedName>
</protein>
<dbReference type="EMBL" id="CP082781">
    <property type="protein sequence ID" value="UGS25863.1"/>
    <property type="molecule type" value="Genomic_DNA"/>
</dbReference>
<sequence>MNTQDFTSHSADRPFGFWITAVDRLMAAEFARAFENEDVSRREWRLLNVVDGTVPSDRPLSASKLRRLVELGWVASDGDGWTLTDEGRGAKERLDALVDGIRARIAGAVEPDEFAAMASTLEKITRELGWQEGMRLPRRPGRTHRHGEHRHGEHRHGGRRQDRHDDGQDDRARRAFRAVLREMRRHTDFGHGRPADPHHTDPTHAGFGRRPHGDHGTERFDRFPGADRFAPADRFDRQECDGPRGGHGHDGRRGRHSHHGRPSHGGHRRSGATHIHLHLGER</sequence>
<dbReference type="Gene3D" id="1.10.10.10">
    <property type="entry name" value="Winged helix-like DNA-binding domain superfamily/Winged helix DNA-binding domain"/>
    <property type="match status" value="1"/>
</dbReference>
<dbReference type="InterPro" id="IPR036388">
    <property type="entry name" value="WH-like_DNA-bd_sf"/>
</dbReference>
<accession>A0ABY3RPB1</accession>
<dbReference type="SUPFAM" id="SSF46785">
    <property type="entry name" value="Winged helix' DNA-binding domain"/>
    <property type="match status" value="1"/>
</dbReference>
<keyword evidence="3" id="KW-1185">Reference proteome</keyword>
<evidence type="ECO:0000313" key="3">
    <source>
        <dbReference type="Proteomes" id="UP001199642"/>
    </source>
</evidence>
<feature type="compositionally biased region" description="Basic and acidic residues" evidence="1">
    <location>
        <begin position="211"/>
        <end position="251"/>
    </location>
</feature>
<feature type="region of interest" description="Disordered" evidence="1">
    <location>
        <begin position="132"/>
        <end position="171"/>
    </location>
</feature>
<evidence type="ECO:0000256" key="1">
    <source>
        <dbReference type="SAM" id="MobiDB-lite"/>
    </source>
</evidence>
<gene>
    <name evidence="2" type="ORF">K8F61_14560</name>
</gene>